<proteinExistence type="predicted"/>
<dbReference type="EMBL" id="JAGHKO010000001">
    <property type="protein sequence ID" value="MBO9199962.1"/>
    <property type="molecule type" value="Genomic_DNA"/>
</dbReference>
<accession>A0ABS3YQV3</accession>
<keyword evidence="3" id="KW-1185">Reference proteome</keyword>
<feature type="chain" id="PRO_5047487153" description="Beta-lactamase-inhibitor-like PepSY-like domain-containing protein" evidence="1">
    <location>
        <begin position="20"/>
        <end position="146"/>
    </location>
</feature>
<organism evidence="2 3">
    <name type="scientific">Niastella soli</name>
    <dbReference type="NCBI Taxonomy" id="2821487"/>
    <lineage>
        <taxon>Bacteria</taxon>
        <taxon>Pseudomonadati</taxon>
        <taxon>Bacteroidota</taxon>
        <taxon>Chitinophagia</taxon>
        <taxon>Chitinophagales</taxon>
        <taxon>Chitinophagaceae</taxon>
        <taxon>Niastella</taxon>
    </lineage>
</organism>
<evidence type="ECO:0000313" key="3">
    <source>
        <dbReference type="Proteomes" id="UP000677244"/>
    </source>
</evidence>
<keyword evidence="1" id="KW-0732">Signal</keyword>
<sequence>MKKVIAILTAALIAGSTYAFVPFDPNEKVLKAFNETFSTATEVRWEEFPKYFAVSFVSGGIRSKVNYDKEGNMISSLRYYNPQLLPLYILNKVSTENSKKKLFGVTEATVGGNILYYIKMEDNNNWYTLKVDVDGNTQLIEKYKKV</sequence>
<gene>
    <name evidence="2" type="ORF">J7I42_06775</name>
</gene>
<evidence type="ECO:0000256" key="1">
    <source>
        <dbReference type="SAM" id="SignalP"/>
    </source>
</evidence>
<reference evidence="2 3" key="1">
    <citation type="submission" date="2021-03" db="EMBL/GenBank/DDBJ databases">
        <title>Assistant Professor.</title>
        <authorList>
            <person name="Huq M.A."/>
        </authorList>
    </citation>
    <scope>NUCLEOTIDE SEQUENCE [LARGE SCALE GENOMIC DNA]</scope>
    <source>
        <strain evidence="2 3">MAH-29</strain>
    </source>
</reference>
<protein>
    <recommendedName>
        <fullName evidence="4">Beta-lactamase-inhibitor-like PepSY-like domain-containing protein</fullName>
    </recommendedName>
</protein>
<dbReference type="RefSeq" id="WP_209138015.1">
    <property type="nucleotide sequence ID" value="NZ_JAGHKO010000001.1"/>
</dbReference>
<dbReference type="SUPFAM" id="SSF160574">
    <property type="entry name" value="BT0923-like"/>
    <property type="match status" value="1"/>
</dbReference>
<feature type="signal peptide" evidence="1">
    <location>
        <begin position="1"/>
        <end position="19"/>
    </location>
</feature>
<comment type="caution">
    <text evidence="2">The sequence shown here is derived from an EMBL/GenBank/DDBJ whole genome shotgun (WGS) entry which is preliminary data.</text>
</comment>
<dbReference type="Gene3D" id="3.10.450.360">
    <property type="match status" value="1"/>
</dbReference>
<dbReference type="Proteomes" id="UP000677244">
    <property type="component" value="Unassembled WGS sequence"/>
</dbReference>
<name>A0ABS3YQV3_9BACT</name>
<evidence type="ECO:0008006" key="4">
    <source>
        <dbReference type="Google" id="ProtNLM"/>
    </source>
</evidence>
<evidence type="ECO:0000313" key="2">
    <source>
        <dbReference type="EMBL" id="MBO9199962.1"/>
    </source>
</evidence>